<accession>A0A1A9WCL3</accession>
<reference evidence="3" key="1">
    <citation type="submission" date="2014-03" db="EMBL/GenBank/DDBJ databases">
        <authorList>
            <person name="Aksoy S."/>
            <person name="Warren W."/>
            <person name="Wilson R.K."/>
        </authorList>
    </citation>
    <scope>NUCLEOTIDE SEQUENCE [LARGE SCALE GENOMIC DNA]</scope>
    <source>
        <strain evidence="3">IAEA</strain>
    </source>
</reference>
<keyword evidence="1" id="KW-0472">Membrane</keyword>
<protein>
    <submittedName>
        <fullName evidence="2">Uncharacterized protein</fullName>
    </submittedName>
</protein>
<feature type="transmembrane region" description="Helical" evidence="1">
    <location>
        <begin position="29"/>
        <end position="49"/>
    </location>
</feature>
<evidence type="ECO:0000313" key="2">
    <source>
        <dbReference type="EnsemblMetazoa" id="GBRI014598-PA"/>
    </source>
</evidence>
<organism evidence="2 3">
    <name type="scientific">Glossina brevipalpis</name>
    <dbReference type="NCBI Taxonomy" id="37001"/>
    <lineage>
        <taxon>Eukaryota</taxon>
        <taxon>Metazoa</taxon>
        <taxon>Ecdysozoa</taxon>
        <taxon>Arthropoda</taxon>
        <taxon>Hexapoda</taxon>
        <taxon>Insecta</taxon>
        <taxon>Pterygota</taxon>
        <taxon>Neoptera</taxon>
        <taxon>Endopterygota</taxon>
        <taxon>Diptera</taxon>
        <taxon>Brachycera</taxon>
        <taxon>Muscomorpha</taxon>
        <taxon>Hippoboscoidea</taxon>
        <taxon>Glossinidae</taxon>
        <taxon>Glossina</taxon>
    </lineage>
</organism>
<dbReference type="EnsemblMetazoa" id="GBRI014598-RA">
    <property type="protein sequence ID" value="GBRI014598-PA"/>
    <property type="gene ID" value="GBRI014598"/>
</dbReference>
<evidence type="ECO:0000313" key="3">
    <source>
        <dbReference type="Proteomes" id="UP000091820"/>
    </source>
</evidence>
<keyword evidence="1" id="KW-1133">Transmembrane helix</keyword>
<dbReference type="Proteomes" id="UP000091820">
    <property type="component" value="Unassembled WGS sequence"/>
</dbReference>
<evidence type="ECO:0000256" key="1">
    <source>
        <dbReference type="SAM" id="Phobius"/>
    </source>
</evidence>
<proteinExistence type="predicted"/>
<keyword evidence="3" id="KW-1185">Reference proteome</keyword>
<dbReference type="AlphaFoldDB" id="A0A1A9WCL3"/>
<name>A0A1A9WCL3_9MUSC</name>
<dbReference type="VEuPathDB" id="VectorBase:GBRI014598"/>
<reference evidence="2" key="2">
    <citation type="submission" date="2020-05" db="UniProtKB">
        <authorList>
            <consortium name="EnsemblMetazoa"/>
        </authorList>
    </citation>
    <scope>IDENTIFICATION</scope>
    <source>
        <strain evidence="2">IAEA</strain>
    </source>
</reference>
<sequence>MEQYQLTSQAYYRIQLRDDSNSHSSTFGVLYKLWMVLTTSLIMNQFIIIDPVERLVVIKICNDVEVLLRGEHNFLTYLLCTVEYTLKLRMFKCLNPFFLLLYGFCFCVLEEYICEQSGGACVKLV</sequence>
<keyword evidence="1" id="KW-0812">Transmembrane</keyword>